<dbReference type="Proteomes" id="UP000178429">
    <property type="component" value="Unassembled WGS sequence"/>
</dbReference>
<evidence type="ECO:0000313" key="1">
    <source>
        <dbReference type="EMBL" id="OGM70614.1"/>
    </source>
</evidence>
<name>A0A1F8C2Q5_9BACT</name>
<dbReference type="STRING" id="1802525.A2975_00165"/>
<evidence type="ECO:0000313" key="2">
    <source>
        <dbReference type="Proteomes" id="UP000178429"/>
    </source>
</evidence>
<sequence>MKNIFFYIYPEHEFAPEYVLMSEAQIDNSLDYWRPEDIIVVTNFPWEYHGVKATVVGDELNAKVQSHGTSASNKPITIQYLIKHGLVDEINWFHDWDIFQLASLDLPALDGDIGFVDYGYKPRINLGSIFFKPSALDVFGWIESAIDKYKVNEEEATNVLIKKNFNNISSRFRRLNTTYNIEMRDLDRAIARADKPLRIAHFPPYEPKYLHKAKKITPPKLTKLLGERFFEKQKGMKNLLVYISPDKTYLPEYAKMIEVQIDNSLLFWNKEDIILFTNFPWEYHGIKALVGPDNLINESYATNERGIINSKINAIIYLLENKIIEQLTWFHDFDSFQLAPLDLPPIVGDIGVTCYGIYPESKLIPLGRKFDVRVNFGSVFLKPKSLDIFKLLLEKMERDNLYEEDAMTIMYDEDYENIRPRIQVMNKTYNIGKRCVRSNIQIADKPIRVAHFPPYMSNVLYKFRRILPERLAGLLDEKFKE</sequence>
<dbReference type="EMBL" id="MGHL01000003">
    <property type="protein sequence ID" value="OGM70614.1"/>
    <property type="molecule type" value="Genomic_DNA"/>
</dbReference>
<comment type="caution">
    <text evidence="1">The sequence shown here is derived from an EMBL/GenBank/DDBJ whole genome shotgun (WGS) entry which is preliminary data.</text>
</comment>
<gene>
    <name evidence="1" type="ORF">A2975_00165</name>
</gene>
<protein>
    <submittedName>
        <fullName evidence="1">Uncharacterized protein</fullName>
    </submittedName>
</protein>
<accession>A0A1F8C2Q5</accession>
<reference evidence="1 2" key="1">
    <citation type="journal article" date="2016" name="Nat. Commun.">
        <title>Thousands of microbial genomes shed light on interconnected biogeochemical processes in an aquifer system.</title>
        <authorList>
            <person name="Anantharaman K."/>
            <person name="Brown C.T."/>
            <person name="Hug L.A."/>
            <person name="Sharon I."/>
            <person name="Castelle C.J."/>
            <person name="Probst A.J."/>
            <person name="Thomas B.C."/>
            <person name="Singh A."/>
            <person name="Wilkins M.J."/>
            <person name="Karaoz U."/>
            <person name="Brodie E.L."/>
            <person name="Williams K.H."/>
            <person name="Hubbard S.S."/>
            <person name="Banfield J.F."/>
        </authorList>
    </citation>
    <scope>NUCLEOTIDE SEQUENCE [LARGE SCALE GENOMIC DNA]</scope>
</reference>
<proteinExistence type="predicted"/>
<organism evidence="1 2">
    <name type="scientific">Candidatus Woesebacteria bacterium RIFCSPLOWO2_01_FULL_44_14</name>
    <dbReference type="NCBI Taxonomy" id="1802525"/>
    <lineage>
        <taxon>Bacteria</taxon>
        <taxon>Candidatus Woeseibacteriota</taxon>
    </lineage>
</organism>
<dbReference type="AlphaFoldDB" id="A0A1F8C2Q5"/>